<dbReference type="EMBL" id="CAJNOL010000083">
    <property type="protein sequence ID" value="CAF0828174.1"/>
    <property type="molecule type" value="Genomic_DNA"/>
</dbReference>
<evidence type="ECO:0000256" key="14">
    <source>
        <dbReference type="ARBA" id="ARBA00022927"/>
    </source>
</evidence>
<evidence type="ECO:0000256" key="5">
    <source>
        <dbReference type="ARBA" id="ARBA00012483"/>
    </source>
</evidence>
<evidence type="ECO:0000313" key="23">
    <source>
        <dbReference type="EMBL" id="CAF0828174.1"/>
    </source>
</evidence>
<reference evidence="22" key="1">
    <citation type="submission" date="2021-02" db="EMBL/GenBank/DDBJ databases">
        <authorList>
            <person name="Nowell W R."/>
        </authorList>
    </citation>
    <scope>NUCLEOTIDE SEQUENCE</scope>
</reference>
<dbReference type="EC" id="2.3.2.27" evidence="5"/>
<feature type="domain" description="RING-type" evidence="20">
    <location>
        <begin position="254"/>
        <end position="294"/>
    </location>
</feature>
<evidence type="ECO:0000313" key="25">
    <source>
        <dbReference type="Proteomes" id="UP000663870"/>
    </source>
</evidence>
<sequence>MSTAELRYANQFEIIRSEEKDRYMISQLSQQLNELYTKLFGLNNFHIYQPYIQRLSGFLYYLTTTLSNRQTIGEEYICLIQYDPIKKQIPSIIRRLLMIFFRIFGDLISKYILTSFIIRPIAEDFFHPKLSLETIELISRFLITFIERIHKIFFYLTGYYYNISKILTRIRYLIYTRSTSDSILIQTKFNHTIKFLSLCLCIQHIIESYTLLKQIALSINQHRHQLNLIAEEEKQKQTKIISEDITSSTDYVRCPLCYELAISNVALVPECGHVFCWQCIHTWVVDNQTCPLCKTNTMQSRIVHLINY</sequence>
<comment type="catalytic activity">
    <reaction evidence="1">
        <text>S-ubiquitinyl-[E2 ubiquitin-conjugating enzyme]-L-cysteine + [acceptor protein]-L-lysine = [E2 ubiquitin-conjugating enzyme]-L-cysteine + N(6)-ubiquitinyl-[acceptor protein]-L-lysine.</text>
        <dbReference type="EC" id="2.3.2.27"/>
    </reaction>
</comment>
<evidence type="ECO:0000313" key="21">
    <source>
        <dbReference type="EMBL" id="CAF0822627.1"/>
    </source>
</evidence>
<keyword evidence="9 19" id="KW-0812">Transmembrane</keyword>
<evidence type="ECO:0000256" key="11">
    <source>
        <dbReference type="ARBA" id="ARBA00022771"/>
    </source>
</evidence>
<evidence type="ECO:0000256" key="18">
    <source>
        <dbReference type="PROSITE-ProRule" id="PRU00175"/>
    </source>
</evidence>
<dbReference type="Proteomes" id="UP000663870">
    <property type="component" value="Unassembled WGS sequence"/>
</dbReference>
<dbReference type="GO" id="GO:0016558">
    <property type="term" value="P:protein import into peroxisome matrix"/>
    <property type="evidence" value="ECO:0007669"/>
    <property type="project" value="InterPro"/>
</dbReference>
<protein>
    <recommendedName>
        <fullName evidence="5">RING-type E3 ubiquitin transferase</fullName>
        <ecNumber evidence="5">2.3.2.27</ecNumber>
    </recommendedName>
</protein>
<keyword evidence="13" id="KW-0862">Zinc</keyword>
<proteinExistence type="inferred from homology"/>
<evidence type="ECO:0000256" key="10">
    <source>
        <dbReference type="ARBA" id="ARBA00022723"/>
    </source>
</evidence>
<evidence type="ECO:0000256" key="15">
    <source>
        <dbReference type="ARBA" id="ARBA00022989"/>
    </source>
</evidence>
<comment type="subcellular location">
    <subcellularLocation>
        <location evidence="2">Peroxisome membrane</location>
        <topology evidence="2">Multi-pass membrane protein</topology>
    </subcellularLocation>
</comment>
<dbReference type="InterPro" id="IPR006845">
    <property type="entry name" value="Pex_N"/>
</dbReference>
<dbReference type="PROSITE" id="PS50089">
    <property type="entry name" value="ZF_RING_2"/>
    <property type="match status" value="1"/>
</dbReference>
<evidence type="ECO:0000256" key="3">
    <source>
        <dbReference type="ARBA" id="ARBA00004906"/>
    </source>
</evidence>
<keyword evidence="17" id="KW-0576">Peroxisome</keyword>
<comment type="similarity">
    <text evidence="4">Belongs to the pex2/pex10/pex12 family.</text>
</comment>
<evidence type="ECO:0000313" key="24">
    <source>
        <dbReference type="Proteomes" id="UP000663854"/>
    </source>
</evidence>
<evidence type="ECO:0000256" key="4">
    <source>
        <dbReference type="ARBA" id="ARBA00008704"/>
    </source>
</evidence>
<evidence type="ECO:0000256" key="9">
    <source>
        <dbReference type="ARBA" id="ARBA00022692"/>
    </source>
</evidence>
<keyword evidence="12" id="KW-0833">Ubl conjugation pathway</keyword>
<dbReference type="SUPFAM" id="SSF57850">
    <property type="entry name" value="RING/U-box"/>
    <property type="match status" value="1"/>
</dbReference>
<comment type="caution">
    <text evidence="22">The sequence shown here is derived from an EMBL/GenBank/DDBJ whole genome shotgun (WGS) entry which is preliminary data.</text>
</comment>
<keyword evidence="10" id="KW-0479">Metal-binding</keyword>
<evidence type="ECO:0000256" key="1">
    <source>
        <dbReference type="ARBA" id="ARBA00000900"/>
    </source>
</evidence>
<dbReference type="GO" id="GO:0008270">
    <property type="term" value="F:zinc ion binding"/>
    <property type="evidence" value="ECO:0007669"/>
    <property type="project" value="UniProtKB-KW"/>
</dbReference>
<evidence type="ECO:0000256" key="2">
    <source>
        <dbReference type="ARBA" id="ARBA00004585"/>
    </source>
</evidence>
<organism evidence="22 24">
    <name type="scientific">Rotaria sordida</name>
    <dbReference type="NCBI Taxonomy" id="392033"/>
    <lineage>
        <taxon>Eukaryota</taxon>
        <taxon>Metazoa</taxon>
        <taxon>Spiralia</taxon>
        <taxon>Gnathifera</taxon>
        <taxon>Rotifera</taxon>
        <taxon>Eurotatoria</taxon>
        <taxon>Bdelloidea</taxon>
        <taxon>Philodinida</taxon>
        <taxon>Philodinidae</taxon>
        <taxon>Rotaria</taxon>
    </lineage>
</organism>
<evidence type="ECO:0000256" key="19">
    <source>
        <dbReference type="SAM" id="Phobius"/>
    </source>
</evidence>
<evidence type="ECO:0000256" key="12">
    <source>
        <dbReference type="ARBA" id="ARBA00022786"/>
    </source>
</evidence>
<dbReference type="Proteomes" id="UP000663854">
    <property type="component" value="Unassembled WGS sequence"/>
</dbReference>
<dbReference type="Pfam" id="PF04757">
    <property type="entry name" value="Pex2_Pex12"/>
    <property type="match status" value="1"/>
</dbReference>
<feature type="transmembrane region" description="Helical" evidence="19">
    <location>
        <begin position="96"/>
        <end position="118"/>
    </location>
</feature>
<dbReference type="EMBL" id="CAJNOL010000078">
    <property type="protein sequence ID" value="CAF0822627.1"/>
    <property type="molecule type" value="Genomic_DNA"/>
</dbReference>
<evidence type="ECO:0000256" key="6">
    <source>
        <dbReference type="ARBA" id="ARBA00022448"/>
    </source>
</evidence>
<dbReference type="InterPro" id="IPR013083">
    <property type="entry name" value="Znf_RING/FYVE/PHD"/>
</dbReference>
<keyword evidence="16 19" id="KW-0472">Membrane</keyword>
<dbReference type="InterPro" id="IPR017907">
    <property type="entry name" value="Znf_RING_CS"/>
</dbReference>
<dbReference type="GO" id="GO:0061630">
    <property type="term" value="F:ubiquitin protein ligase activity"/>
    <property type="evidence" value="ECO:0007669"/>
    <property type="project" value="UniProtKB-EC"/>
</dbReference>
<evidence type="ECO:0000256" key="17">
    <source>
        <dbReference type="ARBA" id="ARBA00023140"/>
    </source>
</evidence>
<dbReference type="AlphaFoldDB" id="A0A813U9S0"/>
<keyword evidence="14" id="KW-0653">Protein transport</keyword>
<keyword evidence="25" id="KW-1185">Reference proteome</keyword>
<evidence type="ECO:0000256" key="13">
    <source>
        <dbReference type="ARBA" id="ARBA00022833"/>
    </source>
</evidence>
<keyword evidence="7" id="KW-0962">Peroxisome biogenesis</keyword>
<evidence type="ECO:0000313" key="22">
    <source>
        <dbReference type="EMBL" id="CAF0824654.1"/>
    </source>
</evidence>
<gene>
    <name evidence="21" type="ORF">JXQ802_LOCUS5280</name>
    <name evidence="23" type="ORF">JXQ802_LOCUS5550</name>
    <name evidence="22" type="ORF">PYM288_LOCUS5765</name>
</gene>
<dbReference type="Pfam" id="PF13639">
    <property type="entry name" value="zf-RING_2"/>
    <property type="match status" value="1"/>
</dbReference>
<keyword evidence="15 19" id="KW-1133">Transmembrane helix</keyword>
<dbReference type="PANTHER" id="PTHR23350">
    <property type="entry name" value="PEROXISOME ASSEMBLY PROTEIN 10"/>
    <property type="match status" value="1"/>
</dbReference>
<accession>A0A813U9S0</accession>
<comment type="pathway">
    <text evidence="3">Protein modification; protein ubiquitination.</text>
</comment>
<dbReference type="InterPro" id="IPR025654">
    <property type="entry name" value="PEX2/10"/>
</dbReference>
<dbReference type="GO" id="GO:0005778">
    <property type="term" value="C:peroxisomal membrane"/>
    <property type="evidence" value="ECO:0007669"/>
    <property type="project" value="UniProtKB-SubCell"/>
</dbReference>
<keyword evidence="6" id="KW-0813">Transport</keyword>
<evidence type="ECO:0000256" key="8">
    <source>
        <dbReference type="ARBA" id="ARBA00022679"/>
    </source>
</evidence>
<evidence type="ECO:0000256" key="16">
    <source>
        <dbReference type="ARBA" id="ARBA00023136"/>
    </source>
</evidence>
<dbReference type="SMART" id="SM00184">
    <property type="entry name" value="RING"/>
    <property type="match status" value="1"/>
</dbReference>
<evidence type="ECO:0000259" key="20">
    <source>
        <dbReference type="PROSITE" id="PS50089"/>
    </source>
</evidence>
<dbReference type="PROSITE" id="PS00518">
    <property type="entry name" value="ZF_RING_1"/>
    <property type="match status" value="1"/>
</dbReference>
<keyword evidence="8" id="KW-0808">Transferase</keyword>
<dbReference type="Gene3D" id="3.30.40.10">
    <property type="entry name" value="Zinc/RING finger domain, C3HC4 (zinc finger)"/>
    <property type="match status" value="1"/>
</dbReference>
<evidence type="ECO:0000256" key="7">
    <source>
        <dbReference type="ARBA" id="ARBA00022593"/>
    </source>
</evidence>
<dbReference type="InterPro" id="IPR001841">
    <property type="entry name" value="Znf_RING"/>
</dbReference>
<dbReference type="PANTHER" id="PTHR23350:SF0">
    <property type="entry name" value="PEROXISOME BIOGENESIS FACTOR 10"/>
    <property type="match status" value="1"/>
</dbReference>
<name>A0A813U9S0_9BILA</name>
<keyword evidence="11 18" id="KW-0863">Zinc-finger</keyword>
<dbReference type="EMBL" id="CAJNOH010000061">
    <property type="protein sequence ID" value="CAF0824654.1"/>
    <property type="molecule type" value="Genomic_DNA"/>
</dbReference>